<dbReference type="GO" id="GO:0008270">
    <property type="term" value="F:zinc ion binding"/>
    <property type="evidence" value="ECO:0007669"/>
    <property type="project" value="InterPro"/>
</dbReference>
<dbReference type="PANTHER" id="PTHR42763:SF1">
    <property type="entry name" value="UDP-GLUCOSE--HEXOSE-1-PHOSPHATE URIDYLYLTRANSFERASE"/>
    <property type="match status" value="1"/>
</dbReference>
<feature type="binding site" evidence="2">
    <location>
        <position position="110"/>
    </location>
    <ligand>
        <name>Zn(2+)</name>
        <dbReference type="ChEBI" id="CHEBI:29105"/>
    </ligand>
</feature>
<dbReference type="InterPro" id="IPR036265">
    <property type="entry name" value="HIT-like_sf"/>
</dbReference>
<reference evidence="4" key="1">
    <citation type="journal article" date="2020" name="mSystems">
        <title>Genome- and Community-Level Interaction Insights into Carbon Utilization and Element Cycling Functions of Hydrothermarchaeota in Hydrothermal Sediment.</title>
        <authorList>
            <person name="Zhou Z."/>
            <person name="Liu Y."/>
            <person name="Xu W."/>
            <person name="Pan J."/>
            <person name="Luo Z.H."/>
            <person name="Li M."/>
        </authorList>
    </citation>
    <scope>NUCLEOTIDE SEQUENCE [LARGE SCALE GENOMIC DNA]</scope>
    <source>
        <strain evidence="4">SpSt-876</strain>
    </source>
</reference>
<name>A0A7C6AA89_UNCW3</name>
<proteinExistence type="predicted"/>
<dbReference type="Gene3D" id="3.30.428.10">
    <property type="entry name" value="HIT-like"/>
    <property type="match status" value="2"/>
</dbReference>
<evidence type="ECO:0000256" key="1">
    <source>
        <dbReference type="PIRSR" id="PIRSR000808-1"/>
    </source>
</evidence>
<dbReference type="EMBL" id="DTLI01000212">
    <property type="protein sequence ID" value="HHS52948.1"/>
    <property type="molecule type" value="Genomic_DNA"/>
</dbReference>
<dbReference type="InterPro" id="IPR053177">
    <property type="entry name" value="ADP-glucose_phosphorylase"/>
</dbReference>
<keyword evidence="2" id="KW-0862">Zinc</keyword>
<evidence type="ECO:0000259" key="3">
    <source>
        <dbReference type="Pfam" id="PF16268"/>
    </source>
</evidence>
<dbReference type="PANTHER" id="PTHR42763">
    <property type="entry name" value="ADP-GLUCOSE PHOSPHORYLASE"/>
    <property type="match status" value="1"/>
</dbReference>
<feature type="domain" description="DUF4921" evidence="3">
    <location>
        <begin position="132"/>
        <end position="334"/>
    </location>
</feature>
<evidence type="ECO:0000256" key="2">
    <source>
        <dbReference type="PIRSR" id="PIRSR000808-3"/>
    </source>
</evidence>
<feature type="binding site" evidence="2">
    <location>
        <position position="37"/>
    </location>
    <ligand>
        <name>Zn(2+)</name>
        <dbReference type="ChEBI" id="CHEBI:29105"/>
    </ligand>
</feature>
<dbReference type="SUPFAM" id="SSF54197">
    <property type="entry name" value="HIT-like"/>
    <property type="match status" value="2"/>
</dbReference>
<sequence length="337" mass="38648">MSEVRRDILTDTWVIVRTENTEIPLNHRQPAKPCPVCPFCAGNESNTPPEIFSIRREATGPNQPGWQVRVVPDKNPVLRVEGDVVRVGIGIHDKVSGIGANEVIIETPEHIKNFHLLDANQIALVFKTYQARIIDLYRDKRLRYVMIFKDYGALAGASGIEHTHSQLIALPATPQKIKNELARAKGYFEYKERCLACDLINFELTDQKRVVLETSHFVVITPYASRFPFEIAIYPKRHSYTFENTTWEEIANLGEVMKRIGQALYEVLLDPPYNYVLHTAPNLLPIPGYWATIRDDFHWHIEIIPRIKRMDGFEWGSGFYINSIAPEIATAKLKERL</sequence>
<dbReference type="InterPro" id="IPR001937">
    <property type="entry name" value="GalP_UDPtransf1"/>
</dbReference>
<protein>
    <submittedName>
        <fullName evidence="4">DUF4921 family protein</fullName>
    </submittedName>
</protein>
<dbReference type="PIRSF" id="PIRSF000808">
    <property type="entry name" value="GalT"/>
    <property type="match status" value="1"/>
</dbReference>
<dbReference type="GO" id="GO:0008108">
    <property type="term" value="F:UDP-glucose:hexose-1-phosphate uridylyltransferase activity"/>
    <property type="evidence" value="ECO:0007669"/>
    <property type="project" value="InterPro"/>
</dbReference>
<accession>A0A7C6AA89</accession>
<gene>
    <name evidence="4" type="ORF">ENW73_08875</name>
</gene>
<comment type="cofactor">
    <cofactor evidence="2">
        <name>Zn(2+)</name>
        <dbReference type="ChEBI" id="CHEBI:29105"/>
    </cofactor>
    <text evidence="2">Binds 1 zinc ion per subunit.</text>
</comment>
<feature type="binding site" evidence="2">
    <location>
        <position position="162"/>
    </location>
    <ligand>
        <name>Zn(2+)</name>
        <dbReference type="ChEBI" id="CHEBI:29105"/>
    </ligand>
</feature>
<evidence type="ECO:0000313" key="4">
    <source>
        <dbReference type="EMBL" id="HHS52948.1"/>
    </source>
</evidence>
<dbReference type="AlphaFoldDB" id="A0A7C6AA89"/>
<feature type="active site" description="Tele-UMP-histidine intermediate" evidence="1">
    <location>
        <position position="164"/>
    </location>
</feature>
<comment type="caution">
    <text evidence="4">The sequence shown here is derived from an EMBL/GenBank/DDBJ whole genome shotgun (WGS) entry which is preliminary data.</text>
</comment>
<dbReference type="GO" id="GO:0006012">
    <property type="term" value="P:galactose metabolic process"/>
    <property type="evidence" value="ECO:0007669"/>
    <property type="project" value="InterPro"/>
</dbReference>
<dbReference type="Pfam" id="PF16268">
    <property type="entry name" value="DUF4921"/>
    <property type="match status" value="1"/>
</dbReference>
<keyword evidence="2" id="KW-0479">Metal-binding</keyword>
<feature type="binding site" evidence="2">
    <location>
        <position position="40"/>
    </location>
    <ligand>
        <name>Zn(2+)</name>
        <dbReference type="ChEBI" id="CHEBI:29105"/>
    </ligand>
</feature>
<dbReference type="InterPro" id="IPR032576">
    <property type="entry name" value="DUF4921"/>
</dbReference>
<organism evidence="4">
    <name type="scientific">candidate division WOR-3 bacterium</name>
    <dbReference type="NCBI Taxonomy" id="2052148"/>
    <lineage>
        <taxon>Bacteria</taxon>
        <taxon>Bacteria division WOR-3</taxon>
    </lineage>
</organism>